<protein>
    <submittedName>
        <fullName evidence="1">Uncharacterized protein</fullName>
    </submittedName>
</protein>
<keyword evidence="2" id="KW-1185">Reference proteome</keyword>
<dbReference type="PATRIC" id="fig|1202724.3.peg.2228"/>
<dbReference type="RefSeq" id="WP_054407990.1">
    <property type="nucleotide sequence ID" value="NZ_FOYA01000001.1"/>
</dbReference>
<dbReference type="STRING" id="1202724.AM493_10740"/>
<evidence type="ECO:0000313" key="1">
    <source>
        <dbReference type="EMBL" id="KOS06459.1"/>
    </source>
</evidence>
<comment type="caution">
    <text evidence="1">The sequence shown here is derived from an EMBL/GenBank/DDBJ whole genome shotgun (WGS) entry which is preliminary data.</text>
</comment>
<evidence type="ECO:0000313" key="2">
    <source>
        <dbReference type="Proteomes" id="UP000037755"/>
    </source>
</evidence>
<gene>
    <name evidence="1" type="ORF">AM493_10740</name>
</gene>
<dbReference type="EMBL" id="LIYD01000005">
    <property type="protein sequence ID" value="KOS06459.1"/>
    <property type="molecule type" value="Genomic_DNA"/>
</dbReference>
<organism evidence="1 2">
    <name type="scientific">Flavobacterium akiainvivens</name>
    <dbReference type="NCBI Taxonomy" id="1202724"/>
    <lineage>
        <taxon>Bacteria</taxon>
        <taxon>Pseudomonadati</taxon>
        <taxon>Bacteroidota</taxon>
        <taxon>Flavobacteriia</taxon>
        <taxon>Flavobacteriales</taxon>
        <taxon>Flavobacteriaceae</taxon>
        <taxon>Flavobacterium</taxon>
    </lineage>
</organism>
<accession>A0A0M9VIJ5</accession>
<sequence>MKKLLFILLSIPCYCQQLSNDAKEIATLELNRVTKEYPNKRRTGDTLFLYRQAAPVQHLGELKKELVENGTFTAQEANDIFGVDSIPHFKTEEVKEWTNNMLFENRTLKLINSENKSINPKYIGVYKHWLSVPVIRQDRKYAFIFHSIDEEGGYVDIFIFRDKKWSFFRSITLFII</sequence>
<dbReference type="AlphaFoldDB" id="A0A0M9VIJ5"/>
<dbReference type="Proteomes" id="UP000037755">
    <property type="component" value="Unassembled WGS sequence"/>
</dbReference>
<proteinExistence type="predicted"/>
<name>A0A0M9VIJ5_9FLAO</name>
<reference evidence="1 2" key="1">
    <citation type="submission" date="2015-08" db="EMBL/GenBank/DDBJ databases">
        <title>Whole genome sequence of Flavobacterium akiainvivens IK-1T, from decaying Wikstroemia oahuensis, an endemic Hawaiian shrub.</title>
        <authorList>
            <person name="Wan X."/>
            <person name="Hou S."/>
            <person name="Saito J."/>
            <person name="Donachie S."/>
        </authorList>
    </citation>
    <scope>NUCLEOTIDE SEQUENCE [LARGE SCALE GENOMIC DNA]</scope>
    <source>
        <strain evidence="1 2">IK-1</strain>
    </source>
</reference>